<dbReference type="PANTHER" id="PTHR24322">
    <property type="entry name" value="PKSB"/>
    <property type="match status" value="1"/>
</dbReference>
<keyword evidence="7" id="KW-0443">Lipid metabolism</keyword>
<dbReference type="Proteomes" id="UP000887540">
    <property type="component" value="Unplaced"/>
</dbReference>
<dbReference type="FunFam" id="3.40.50.720:FF:000131">
    <property type="entry name" value="Short-chain dehydrogenase/reductase 3"/>
    <property type="match status" value="1"/>
</dbReference>
<feature type="transmembrane region" description="Helical" evidence="13">
    <location>
        <begin position="267"/>
        <end position="287"/>
    </location>
</feature>
<keyword evidence="5 13" id="KW-1133">Transmembrane helix</keyword>
<dbReference type="GO" id="GO:0016020">
    <property type="term" value="C:membrane"/>
    <property type="evidence" value="ECO:0007669"/>
    <property type="project" value="UniProtKB-SubCell"/>
</dbReference>
<dbReference type="WBParaSite" id="ACRNAN_Path_374.g1423.t1">
    <property type="protein sequence ID" value="ACRNAN_Path_374.g1423.t1"/>
    <property type="gene ID" value="ACRNAN_Path_374.g1423"/>
</dbReference>
<reference evidence="16" key="1">
    <citation type="submission" date="2022-11" db="UniProtKB">
        <authorList>
            <consortium name="WormBaseParasite"/>
        </authorList>
    </citation>
    <scope>IDENTIFICATION</scope>
</reference>
<comment type="similarity">
    <text evidence="2 12">Belongs to the short-chain dehydrogenases/reductases (SDR) family.</text>
</comment>
<dbReference type="GO" id="GO:0052650">
    <property type="term" value="F:all-trans-retinol dehydrogenase (NADP+) activity"/>
    <property type="evidence" value="ECO:0007669"/>
    <property type="project" value="UniProtKB-ARBA"/>
</dbReference>
<dbReference type="Pfam" id="PF00106">
    <property type="entry name" value="adh_short"/>
    <property type="match status" value="1"/>
</dbReference>
<keyword evidence="6" id="KW-0560">Oxidoreductase</keyword>
<evidence type="ECO:0000256" key="3">
    <source>
        <dbReference type="ARBA" id="ARBA00022692"/>
    </source>
</evidence>
<dbReference type="CDD" id="cd05339">
    <property type="entry name" value="17beta-HSDXI-like_SDR_c"/>
    <property type="match status" value="1"/>
</dbReference>
<comment type="subcellular location">
    <subcellularLocation>
        <location evidence="1">Membrane</location>
        <topology evidence="1">Multi-pass membrane protein</topology>
    </subcellularLocation>
</comment>
<keyword evidence="15" id="KW-1185">Reference proteome</keyword>
<evidence type="ECO:0000256" key="7">
    <source>
        <dbReference type="ARBA" id="ARBA00023098"/>
    </source>
</evidence>
<dbReference type="PRINTS" id="PR00080">
    <property type="entry name" value="SDRFAMILY"/>
</dbReference>
<sequence>MPTTDSVNPFVAFLQIIWYIVSSFLQAFYWNLVPYSLKSKKNLHGKVILITGAGGGIGSELARKFAEMGCRLVLWDVVPASNERTAQMCRQLGAEVFTYDVDITNRKEVYEIAARIESDVGPVDILINNAAIINSKDFLKTNDEQMDRLIDINVKSIFWTTKAFLPSMIQRNSGHLVTISSVAGIVGAPGLVDYTTSKFAVFGFMEALEHELACLGHTEIRFSTICPIFVKTSMIDELDTTGWPILEVEYVAERIIRAIRLEQRVLMLPRMIYVLYAIKGIFPWNLYQSIIIKKRMKYS</sequence>
<evidence type="ECO:0000313" key="16">
    <source>
        <dbReference type="WBParaSite" id="ACRNAN_Path_374.g1423.t1"/>
    </source>
</evidence>
<evidence type="ECO:0000256" key="4">
    <source>
        <dbReference type="ARBA" id="ARBA00022857"/>
    </source>
</evidence>
<organism evidence="15 16">
    <name type="scientific">Acrobeloides nanus</name>
    <dbReference type="NCBI Taxonomy" id="290746"/>
    <lineage>
        <taxon>Eukaryota</taxon>
        <taxon>Metazoa</taxon>
        <taxon>Ecdysozoa</taxon>
        <taxon>Nematoda</taxon>
        <taxon>Chromadorea</taxon>
        <taxon>Rhabditida</taxon>
        <taxon>Tylenchina</taxon>
        <taxon>Cephalobomorpha</taxon>
        <taxon>Cephaloboidea</taxon>
        <taxon>Cephalobidae</taxon>
        <taxon>Acrobeloides</taxon>
    </lineage>
</organism>
<dbReference type="PRINTS" id="PR00081">
    <property type="entry name" value="GDHRDH"/>
</dbReference>
<evidence type="ECO:0000259" key="14">
    <source>
        <dbReference type="SMART" id="SM00822"/>
    </source>
</evidence>
<evidence type="ECO:0000313" key="15">
    <source>
        <dbReference type="Proteomes" id="UP000887540"/>
    </source>
</evidence>
<keyword evidence="8 13" id="KW-0472">Membrane</keyword>
<evidence type="ECO:0000256" key="13">
    <source>
        <dbReference type="SAM" id="Phobius"/>
    </source>
</evidence>
<evidence type="ECO:0000256" key="11">
    <source>
        <dbReference type="ARBA" id="ARBA00082544"/>
    </source>
</evidence>
<protein>
    <recommendedName>
        <fullName evidence="10">Short-chain dehydrogenase/reductase 3</fullName>
    </recommendedName>
    <alternativeName>
        <fullName evidence="11">Retinal short-chain dehydrogenase/reductase 1</fullName>
    </alternativeName>
</protein>
<evidence type="ECO:0000256" key="12">
    <source>
        <dbReference type="RuleBase" id="RU000363"/>
    </source>
</evidence>
<dbReference type="InterPro" id="IPR057326">
    <property type="entry name" value="KR_dom"/>
</dbReference>
<keyword evidence="3 13" id="KW-0812">Transmembrane</keyword>
<evidence type="ECO:0000256" key="2">
    <source>
        <dbReference type="ARBA" id="ARBA00006484"/>
    </source>
</evidence>
<keyword evidence="4" id="KW-0521">NADP</keyword>
<feature type="domain" description="Ketoreductase" evidence="14">
    <location>
        <begin position="46"/>
        <end position="238"/>
    </location>
</feature>
<dbReference type="Gene3D" id="3.40.50.720">
    <property type="entry name" value="NAD(P)-binding Rossmann-like Domain"/>
    <property type="match status" value="1"/>
</dbReference>
<dbReference type="SMART" id="SM00822">
    <property type="entry name" value="PKS_KR"/>
    <property type="match status" value="1"/>
</dbReference>
<evidence type="ECO:0000256" key="9">
    <source>
        <dbReference type="ARBA" id="ARBA00059620"/>
    </source>
</evidence>
<proteinExistence type="inferred from homology"/>
<evidence type="ECO:0000256" key="8">
    <source>
        <dbReference type="ARBA" id="ARBA00023136"/>
    </source>
</evidence>
<accession>A0A914C5Y5</accession>
<comment type="function">
    <text evidence="9">Catalyzes the reduction of all-trans-retinal to all-trans-retinol in the presence of NADPH.</text>
</comment>
<evidence type="ECO:0000256" key="5">
    <source>
        <dbReference type="ARBA" id="ARBA00022989"/>
    </source>
</evidence>
<dbReference type="AlphaFoldDB" id="A0A914C5Y5"/>
<evidence type="ECO:0000256" key="1">
    <source>
        <dbReference type="ARBA" id="ARBA00004141"/>
    </source>
</evidence>
<feature type="transmembrane region" description="Helical" evidence="13">
    <location>
        <begin position="12"/>
        <end position="32"/>
    </location>
</feature>
<dbReference type="PANTHER" id="PTHR24322:SF736">
    <property type="entry name" value="RETINOL DEHYDROGENASE 10"/>
    <property type="match status" value="1"/>
</dbReference>
<dbReference type="GO" id="GO:0005811">
    <property type="term" value="C:lipid droplet"/>
    <property type="evidence" value="ECO:0007669"/>
    <property type="project" value="TreeGrafter"/>
</dbReference>
<dbReference type="InterPro" id="IPR002347">
    <property type="entry name" value="SDR_fam"/>
</dbReference>
<dbReference type="SUPFAM" id="SSF51735">
    <property type="entry name" value="NAD(P)-binding Rossmann-fold domains"/>
    <property type="match status" value="1"/>
</dbReference>
<dbReference type="InterPro" id="IPR036291">
    <property type="entry name" value="NAD(P)-bd_dom_sf"/>
</dbReference>
<evidence type="ECO:0000256" key="6">
    <source>
        <dbReference type="ARBA" id="ARBA00023002"/>
    </source>
</evidence>
<name>A0A914C5Y5_9BILA</name>
<evidence type="ECO:0000256" key="10">
    <source>
        <dbReference type="ARBA" id="ARBA00068717"/>
    </source>
</evidence>